<organism evidence="1 2">
    <name type="scientific">Merluccius polli</name>
    <name type="common">Benguela hake</name>
    <name type="synonym">Merluccius cadenati</name>
    <dbReference type="NCBI Taxonomy" id="89951"/>
    <lineage>
        <taxon>Eukaryota</taxon>
        <taxon>Metazoa</taxon>
        <taxon>Chordata</taxon>
        <taxon>Craniata</taxon>
        <taxon>Vertebrata</taxon>
        <taxon>Euteleostomi</taxon>
        <taxon>Actinopterygii</taxon>
        <taxon>Neopterygii</taxon>
        <taxon>Teleostei</taxon>
        <taxon>Neoteleostei</taxon>
        <taxon>Acanthomorphata</taxon>
        <taxon>Zeiogadaria</taxon>
        <taxon>Gadariae</taxon>
        <taxon>Gadiformes</taxon>
        <taxon>Gadoidei</taxon>
        <taxon>Merlucciidae</taxon>
        <taxon>Merluccius</taxon>
    </lineage>
</organism>
<accession>A0AA47MBT2</accession>
<reference evidence="1" key="1">
    <citation type="journal article" date="2023" name="Front. Mar. Sci.">
        <title>A new Merluccius polli reference genome to investigate the effects of global change in West African waters.</title>
        <authorList>
            <person name="Mateo J.L."/>
            <person name="Blanco-Fernandez C."/>
            <person name="Garcia-Vazquez E."/>
            <person name="Machado-Schiaffino G."/>
        </authorList>
    </citation>
    <scope>NUCLEOTIDE SEQUENCE</scope>
    <source>
        <strain evidence="1">C29</strain>
        <tissue evidence="1">Fin</tissue>
    </source>
</reference>
<evidence type="ECO:0000313" key="2">
    <source>
        <dbReference type="Proteomes" id="UP001174136"/>
    </source>
</evidence>
<sequence>MVISAQKSRFLSSGKILQRFSFTHLNLQLQGKDKTICDMISAVKAFKAKLQFYLQQVKNKRLQHFPSVGKMLESHAGAVHVLDVHNYCCDLLSKLGQEFEDRFNDFDKLEPCVEFIANPLMEIDMGEIPEQKAELFSVNPVEMEVKNIQNHVQLKSEHSQHFWRLVDPEH</sequence>
<keyword evidence="2" id="KW-1185">Reference proteome</keyword>
<gene>
    <name evidence="1" type="ORF">N1851_026626</name>
</gene>
<proteinExistence type="predicted"/>
<dbReference type="EMBL" id="JAOPHQ010004946">
    <property type="protein sequence ID" value="KAK0137179.1"/>
    <property type="molecule type" value="Genomic_DNA"/>
</dbReference>
<dbReference type="PANTHER" id="PTHR45913:SF21">
    <property type="entry name" value="DUF4371 DOMAIN-CONTAINING PROTEIN"/>
    <property type="match status" value="1"/>
</dbReference>
<protein>
    <submittedName>
        <fullName evidence="1">Uncharacterized protein</fullName>
    </submittedName>
</protein>
<comment type="caution">
    <text evidence="1">The sequence shown here is derived from an EMBL/GenBank/DDBJ whole genome shotgun (WGS) entry which is preliminary data.</text>
</comment>
<dbReference type="Proteomes" id="UP001174136">
    <property type="component" value="Unassembled WGS sequence"/>
</dbReference>
<evidence type="ECO:0000313" key="1">
    <source>
        <dbReference type="EMBL" id="KAK0137179.1"/>
    </source>
</evidence>
<name>A0AA47MBT2_MERPO</name>
<dbReference type="PANTHER" id="PTHR45913">
    <property type="entry name" value="EPM2A-INTERACTING PROTEIN 1"/>
    <property type="match status" value="1"/>
</dbReference>
<dbReference type="AlphaFoldDB" id="A0AA47MBT2"/>